<dbReference type="FunFam" id="3.10.20.90:FF:000002">
    <property type="entry name" value="Erythrocyte protein band 4.1-like 3"/>
    <property type="match status" value="1"/>
</dbReference>
<dbReference type="PANTHER" id="PTHR23280">
    <property type="entry name" value="4.1 G PROTEIN"/>
    <property type="match status" value="1"/>
</dbReference>
<feature type="domain" description="FERM" evidence="7">
    <location>
        <begin position="113"/>
        <end position="394"/>
    </location>
</feature>
<feature type="compositionally biased region" description="Basic and acidic residues" evidence="6">
    <location>
        <begin position="491"/>
        <end position="511"/>
    </location>
</feature>
<feature type="region of interest" description="Disordered" evidence="6">
    <location>
        <begin position="880"/>
        <end position="961"/>
    </location>
</feature>
<keyword evidence="5" id="KW-0206">Cytoskeleton</keyword>
<feature type="compositionally biased region" description="Low complexity" evidence="6">
    <location>
        <begin position="20"/>
        <end position="45"/>
    </location>
</feature>
<evidence type="ECO:0000313" key="9">
    <source>
        <dbReference type="RefSeq" id="XP_035295188.1"/>
    </source>
</evidence>
<dbReference type="GO" id="GO:0030866">
    <property type="term" value="P:cortical actin cytoskeleton organization"/>
    <property type="evidence" value="ECO:0007669"/>
    <property type="project" value="InterPro"/>
</dbReference>
<evidence type="ECO:0000256" key="1">
    <source>
        <dbReference type="ARBA" id="ARBA00004245"/>
    </source>
</evidence>
<feature type="compositionally biased region" description="Low complexity" evidence="6">
    <location>
        <begin position="92"/>
        <end position="103"/>
    </location>
</feature>
<dbReference type="InterPro" id="IPR008379">
    <property type="entry name" value="Band_4.1_C"/>
</dbReference>
<dbReference type="PROSITE" id="PS00661">
    <property type="entry name" value="FERM_2"/>
    <property type="match status" value="1"/>
</dbReference>
<dbReference type="InterPro" id="IPR018979">
    <property type="entry name" value="FERM_N"/>
</dbReference>
<dbReference type="GO" id="GO:0005198">
    <property type="term" value="F:structural molecule activity"/>
    <property type="evidence" value="ECO:0007669"/>
    <property type="project" value="InterPro"/>
</dbReference>
<dbReference type="InterPro" id="IPR014352">
    <property type="entry name" value="FERM/acyl-CoA-bd_prot_sf"/>
</dbReference>
<evidence type="ECO:0000256" key="2">
    <source>
        <dbReference type="ARBA" id="ARBA00022490"/>
    </source>
</evidence>
<name>A0A9J7GR42_CRIGR</name>
<accession>A0A9J7GR42</accession>
<dbReference type="PANTHER" id="PTHR23280:SF20">
    <property type="entry name" value="BAND 4.1-LIKE PROTEIN 3"/>
    <property type="match status" value="1"/>
</dbReference>
<dbReference type="Pfam" id="PF09379">
    <property type="entry name" value="FERM_N"/>
    <property type="match status" value="1"/>
</dbReference>
<feature type="region of interest" description="Disordered" evidence="6">
    <location>
        <begin position="1"/>
        <end position="72"/>
    </location>
</feature>
<dbReference type="PRINTS" id="PR00935">
    <property type="entry name" value="BAND41"/>
</dbReference>
<dbReference type="PROSITE" id="PS50057">
    <property type="entry name" value="FERM_3"/>
    <property type="match status" value="1"/>
</dbReference>
<dbReference type="SMART" id="SM01195">
    <property type="entry name" value="FA"/>
    <property type="match status" value="1"/>
</dbReference>
<dbReference type="InterPro" id="IPR019747">
    <property type="entry name" value="FERM_CS"/>
</dbReference>
<comment type="subcellular location">
    <subcellularLocation>
        <location evidence="1">Cytoplasm</location>
        <location evidence="1">Cytoskeleton</location>
    </subcellularLocation>
</comment>
<dbReference type="InterPro" id="IPR014847">
    <property type="entry name" value="FA"/>
</dbReference>
<dbReference type="GO" id="GO:0005856">
    <property type="term" value="C:cytoskeleton"/>
    <property type="evidence" value="ECO:0007669"/>
    <property type="project" value="UniProtKB-SubCell"/>
</dbReference>
<evidence type="ECO:0000259" key="7">
    <source>
        <dbReference type="PROSITE" id="PS50057"/>
    </source>
</evidence>
<evidence type="ECO:0000256" key="4">
    <source>
        <dbReference type="ARBA" id="ARBA00023203"/>
    </source>
</evidence>
<dbReference type="InterPro" id="IPR029071">
    <property type="entry name" value="Ubiquitin-like_domsf"/>
</dbReference>
<dbReference type="CDD" id="cd14473">
    <property type="entry name" value="FERM_B-lobe"/>
    <property type="match status" value="1"/>
</dbReference>
<dbReference type="KEGG" id="cge:100751173"/>
<dbReference type="InterPro" id="IPR030691">
    <property type="entry name" value="Band4.1-L3_FERM_F1"/>
</dbReference>
<dbReference type="SUPFAM" id="SSF50729">
    <property type="entry name" value="PH domain-like"/>
    <property type="match status" value="1"/>
</dbReference>
<dbReference type="RefSeq" id="XP_035314404.1">
    <property type="nucleotide sequence ID" value="XM_035458513.1"/>
</dbReference>
<dbReference type="SUPFAM" id="SSF54236">
    <property type="entry name" value="Ubiquitin-like"/>
    <property type="match status" value="1"/>
</dbReference>
<evidence type="ECO:0000313" key="8">
    <source>
        <dbReference type="Proteomes" id="UP001108280"/>
    </source>
</evidence>
<dbReference type="Pfam" id="PF08736">
    <property type="entry name" value="FA"/>
    <property type="match status" value="1"/>
</dbReference>
<dbReference type="Pfam" id="PF05902">
    <property type="entry name" value="4_1_CTD"/>
    <property type="match status" value="1"/>
</dbReference>
<dbReference type="InterPro" id="IPR018980">
    <property type="entry name" value="FERM_PH-like_C"/>
</dbReference>
<evidence type="ECO:0000256" key="5">
    <source>
        <dbReference type="ARBA" id="ARBA00023212"/>
    </source>
</evidence>
<dbReference type="Pfam" id="PF09380">
    <property type="entry name" value="FERM_C"/>
    <property type="match status" value="1"/>
</dbReference>
<dbReference type="Pfam" id="PF00373">
    <property type="entry name" value="FERM_M"/>
    <property type="match status" value="1"/>
</dbReference>
<reference evidence="9" key="3">
    <citation type="submission" date="2025-08" db="UniProtKB">
        <authorList>
            <consortium name="RefSeq"/>
        </authorList>
    </citation>
    <scope>IDENTIFICATION</scope>
    <source>
        <strain evidence="9">17A/GY</strain>
        <tissue evidence="9">Liver</tissue>
    </source>
</reference>
<dbReference type="SMART" id="SM01196">
    <property type="entry name" value="FERM_C"/>
    <property type="match status" value="1"/>
</dbReference>
<dbReference type="CTD" id="23136"/>
<dbReference type="RefSeq" id="XP_035295188.1">
    <property type="nucleotide sequence ID" value="XM_035439297.1"/>
</dbReference>
<dbReference type="AlphaFoldDB" id="A0A9J7GR42"/>
<dbReference type="GO" id="GO:0003779">
    <property type="term" value="F:actin binding"/>
    <property type="evidence" value="ECO:0007669"/>
    <property type="project" value="UniProtKB-KW"/>
</dbReference>
<dbReference type="InterPro" id="IPR035963">
    <property type="entry name" value="FERM_2"/>
</dbReference>
<dbReference type="Proteomes" id="UP001108280">
    <property type="component" value="Chromosome 2"/>
</dbReference>
<dbReference type="InterPro" id="IPR019749">
    <property type="entry name" value="Band_41_domain"/>
</dbReference>
<dbReference type="CDD" id="cd17203">
    <property type="entry name" value="FERM_F1_EPB41L3"/>
    <property type="match status" value="1"/>
</dbReference>
<dbReference type="PROSITE" id="PS00660">
    <property type="entry name" value="FERM_1"/>
    <property type="match status" value="1"/>
</dbReference>
<dbReference type="GO" id="GO:0005886">
    <property type="term" value="C:plasma membrane"/>
    <property type="evidence" value="ECO:0007669"/>
    <property type="project" value="TreeGrafter"/>
</dbReference>
<sequence>MTTESGSDSESKPDQEAEPQEAAGPQGQPGAQPGPEPASGSSEDPPALEQFPAAAAHSTPVKREVSDKDRDFAAAAAKQLEYQQFEDDKLSQKSSSSKLSRSPLKIVKRPKSMQCKVTLLDGSDYGCDVDKRSRGQVLFDKVCEHLNLLEKDYFGLTYRDAENQKNWLDPAKEIKKQIRSGAWHFSFNVKFYPPDPAQLSEDITRYYLCLQLRDDIVSGRLPCSFVTLALLGSYTVQSELGDYDPDECGSDYISEFRFAPNHTKELEEKVVELHKSHRGMTPAEAEMHFLENAKKLSMYGVDLHHAKDSEGVEIMLGVCASGLLIYRDRLRINRFAWPKVLKISYKRNNFYIKIRPGEFEQFESTIGFKLPNHRAAKRLWKVCVEHHTFFRLLLPEAPPKKFLTLGSKFRYSGRTQAQTRRASALIDRPAPYFERSSSKRYTMSRSLDGASVNETHEMYMKDSMSAAEVGTGQYATTKGISQTNLITSVTPEKKAEEEHGEEEDRRRKAEEATPVTALRHEGKSPGHGAADSCPLSPPSAHLDPASPTELRRRCKENESPLAASVLPNAEPASASDGQGKACLGDQDVAFSYRQQTGKGTTLFSFSLQLPESFPSLLDEDGYLSFPNLSETNLLPQSWQQFLPIRSPSLLPCFLFIFFFLLSASFSVPYALTLSFPLALCLCYLEPKAASLSASLDNDPSDSSEEETDSERTDTAADGETSATESDQEEDAELKAQELDKTQDELMKHQTNISELKRTFLETSTETALTNEWEKRLSTSPVRLAARQEEAPMIEPLVPEETKQSSGEKLMDGSEILSLLESARKPTEFIGGVSSTTQSWVQKLETKTESIETEVELTPHSQPLSTEKVLQETVLAEERRIESVQGSGDACHTAGDAVDTAETTPSDLHSAKGKEGCSVTEAAKEERGEEADKSVPEQEQPATVSHEEEQVAATHPSEALEQKSHFESSTVKMETVSVGSVSPGGVKLEISTKEVPVVHTETKTITYESSQVDPGADLEPGVLMSAQTITSETTSTTTTTHITKTVKGGISETRIEKRIVITGDADIDHDQALAQAIKEAKEQHPDMSVTKVVVHKETEITPEDGED</sequence>
<dbReference type="Gene3D" id="2.30.29.30">
    <property type="entry name" value="Pleckstrin-homology domain (PH domain)/Phosphotyrosine-binding domain (PTB)"/>
    <property type="match status" value="1"/>
</dbReference>
<feature type="compositionally biased region" description="Acidic residues" evidence="6">
    <location>
        <begin position="698"/>
        <end position="708"/>
    </location>
</feature>
<evidence type="ECO:0000256" key="6">
    <source>
        <dbReference type="SAM" id="MobiDB-lite"/>
    </source>
</evidence>
<dbReference type="OrthoDB" id="6589456at2759"/>
<keyword evidence="4" id="KW-0009">Actin-binding</keyword>
<evidence type="ECO:0000256" key="3">
    <source>
        <dbReference type="ARBA" id="ARBA00022553"/>
    </source>
</evidence>
<dbReference type="InterPro" id="IPR000299">
    <property type="entry name" value="FERM_domain"/>
</dbReference>
<dbReference type="InterPro" id="IPR007477">
    <property type="entry name" value="SAB_dom"/>
</dbReference>
<feature type="region of interest" description="Disordered" evidence="6">
    <location>
        <begin position="482"/>
        <end position="578"/>
    </location>
</feature>
<gene>
    <name evidence="9" type="primary">Epb41l3</name>
</gene>
<dbReference type="SUPFAM" id="SSF47031">
    <property type="entry name" value="Second domain of FERM"/>
    <property type="match status" value="1"/>
</dbReference>
<feature type="compositionally biased region" description="Basic and acidic residues" evidence="6">
    <location>
        <begin position="61"/>
        <end position="72"/>
    </location>
</feature>
<dbReference type="SMART" id="SM00295">
    <property type="entry name" value="B41"/>
    <property type="match status" value="1"/>
</dbReference>
<keyword evidence="8" id="KW-1185">Reference proteome</keyword>
<organism evidence="8 9">
    <name type="scientific">Cricetulus griseus</name>
    <name type="common">Chinese hamster</name>
    <name type="synonym">Cricetulus barabensis griseus</name>
    <dbReference type="NCBI Taxonomy" id="10029"/>
    <lineage>
        <taxon>Eukaryota</taxon>
        <taxon>Metazoa</taxon>
        <taxon>Chordata</taxon>
        <taxon>Craniata</taxon>
        <taxon>Vertebrata</taxon>
        <taxon>Euteleostomi</taxon>
        <taxon>Mammalia</taxon>
        <taxon>Eutheria</taxon>
        <taxon>Euarchontoglires</taxon>
        <taxon>Glires</taxon>
        <taxon>Rodentia</taxon>
        <taxon>Myomorpha</taxon>
        <taxon>Muroidea</taxon>
        <taxon>Cricetidae</taxon>
        <taxon>Cricetinae</taxon>
        <taxon>Cricetulus</taxon>
    </lineage>
</organism>
<dbReference type="Gene3D" id="1.20.80.10">
    <property type="match status" value="1"/>
</dbReference>
<feature type="region of interest" description="Disordered" evidence="6">
    <location>
        <begin position="692"/>
        <end position="733"/>
    </location>
</feature>
<proteinExistence type="predicted"/>
<keyword evidence="3" id="KW-0597">Phosphoprotein</keyword>
<feature type="region of interest" description="Disordered" evidence="6">
    <location>
        <begin position="84"/>
        <end position="103"/>
    </location>
</feature>
<dbReference type="Pfam" id="PF04382">
    <property type="entry name" value="SAB"/>
    <property type="match status" value="1"/>
</dbReference>
<dbReference type="PRINTS" id="PR00661">
    <property type="entry name" value="ERMFAMILY"/>
</dbReference>
<dbReference type="FunFam" id="1.20.80.10:FF:000001">
    <property type="entry name" value="Erythrocyte membrane protein band 4.1"/>
    <property type="match status" value="1"/>
</dbReference>
<dbReference type="GeneID" id="100751173"/>
<reference evidence="8" key="2">
    <citation type="journal article" date="2020" name="Biotechnol. Bioeng.">
        <title>Chromosome-scale scaffolds for the Chinese hamster reference genome assembly to facilitate the study of the CHO epigenome.</title>
        <authorList>
            <person name="Hilliard W."/>
            <person name="MacDonald M."/>
            <person name="Lee K.H."/>
        </authorList>
    </citation>
    <scope>NUCLEOTIDE SEQUENCE [LARGE SCALE GENOMIC DNA]</scope>
    <source>
        <strain evidence="8">17A/GY</strain>
    </source>
</reference>
<protein>
    <submittedName>
        <fullName evidence="9">Band 4.1-like protein 3 isoform X1</fullName>
    </submittedName>
</protein>
<dbReference type="GO" id="GO:0031032">
    <property type="term" value="P:actomyosin structure organization"/>
    <property type="evidence" value="ECO:0007669"/>
    <property type="project" value="TreeGrafter"/>
</dbReference>
<feature type="compositionally biased region" description="Basic and acidic residues" evidence="6">
    <location>
        <begin position="549"/>
        <end position="558"/>
    </location>
</feature>
<reference evidence="8" key="1">
    <citation type="journal article" date="2018" name="Biotechnol. Bioeng.">
        <title>A reference genome of the Chinese hamster based on a hybrid assembly strategy.</title>
        <authorList>
            <person name="Rupp O."/>
            <person name="MacDonald M.L."/>
            <person name="Li S."/>
            <person name="Dhiman H."/>
            <person name="Polson S."/>
            <person name="Griep S."/>
            <person name="Heffner K."/>
            <person name="Hernandez I."/>
            <person name="Brinkrolf K."/>
            <person name="Jadhav V."/>
            <person name="Samoudi M."/>
            <person name="Hao H."/>
            <person name="Kingham B."/>
            <person name="Goesmann A."/>
            <person name="Betenbaugh M.J."/>
            <person name="Lewis N.E."/>
            <person name="Borth N."/>
            <person name="Lee K.H."/>
        </authorList>
    </citation>
    <scope>NUCLEOTIDE SEQUENCE [LARGE SCALE GENOMIC DNA]</scope>
    <source>
        <strain evidence="8">17A/GY</strain>
    </source>
</reference>
<keyword evidence="2" id="KW-0963">Cytoplasm</keyword>
<dbReference type="InterPro" id="IPR011993">
    <property type="entry name" value="PH-like_dom_sf"/>
</dbReference>
<feature type="compositionally biased region" description="Basic and acidic residues" evidence="6">
    <location>
        <begin position="921"/>
        <end position="935"/>
    </location>
</feature>
<dbReference type="InterPro" id="IPR000798">
    <property type="entry name" value="Ez/rad/moesin-like"/>
</dbReference>
<dbReference type="PIRSF" id="PIRSF002304">
    <property type="entry name" value="Membrane_skeletal_4_1"/>
    <property type="match status" value="1"/>
</dbReference>
<dbReference type="Gene3D" id="3.10.20.90">
    <property type="entry name" value="Phosphatidylinositol 3-kinase Catalytic Subunit, Chain A, domain 1"/>
    <property type="match status" value="1"/>
</dbReference>
<dbReference type="CDD" id="cd13184">
    <property type="entry name" value="FERM_C_4_1_family"/>
    <property type="match status" value="1"/>
</dbReference>
<dbReference type="FunFam" id="2.30.29.30:FF:000001">
    <property type="entry name" value="Erythrocyte membrane protein band 4.1"/>
    <property type="match status" value="1"/>
</dbReference>
<dbReference type="InterPro" id="IPR019748">
    <property type="entry name" value="FERM_central"/>
</dbReference>